<sequence>MIPVVTTAPQMAESGGPTNKCGFFLCTFGAVCVSVGIFLLILGFWSCHPEELGSCYMVLKIGGPSLAAFGVGSIILARFKTRLYLRRRQLEDEQVDLDTFLFCGENRPFSCLVITGFLCLIGGILITLIKFLVPGCEVVLQNQFINGKLPPNVESRVCGFLPMQILGAAIAFLGLCFFVVACFKRRQAPSGTQENLSVMEDGGFQASESFQVVVGNAIVTFPPPPPSYFTESPPPGGSRQSHPSSGNPPSYCSIYQRSQTTELHRRASLSDQHSIYTIPLSDRPAEITAPQGLPSEVPPRGEGKGETGTDSFAPP</sequence>
<reference evidence="4" key="1">
    <citation type="submission" date="2011-08" db="EMBL/GenBank/DDBJ databases">
        <title>The draft genome of Latimeria chalumnae.</title>
        <authorList>
            <person name="Di Palma F."/>
            <person name="Alfoldi J."/>
            <person name="Johnson J."/>
            <person name="Berlin A."/>
            <person name="Gnerre S."/>
            <person name="Jaffe D."/>
            <person name="MacCallum I."/>
            <person name="Young S."/>
            <person name="Walker B.J."/>
            <person name="Lander E."/>
            <person name="Lindblad-Toh K."/>
        </authorList>
    </citation>
    <scope>NUCLEOTIDE SEQUENCE [LARGE SCALE GENOMIC DNA]</scope>
    <source>
        <strain evidence="4">Wild caught</strain>
    </source>
</reference>
<dbReference type="GeneTree" id="ENSGT00390000017024"/>
<reference evidence="3" key="2">
    <citation type="submission" date="2025-08" db="UniProtKB">
        <authorList>
            <consortium name="Ensembl"/>
        </authorList>
    </citation>
    <scope>IDENTIFICATION</scope>
</reference>
<dbReference type="PANTHER" id="PTHR31617:SF0">
    <property type="entry name" value="TRANSMEMBRANE PROTEIN 171"/>
    <property type="match status" value="1"/>
</dbReference>
<dbReference type="AlphaFoldDB" id="H3ALX4"/>
<dbReference type="FunCoup" id="H3ALX4">
    <property type="interactions" value="38"/>
</dbReference>
<feature type="region of interest" description="Disordered" evidence="1">
    <location>
        <begin position="224"/>
        <end position="315"/>
    </location>
</feature>
<name>H3ALX4_LATCH</name>
<accession>H3ALX4</accession>
<dbReference type="eggNOG" id="ENOG502QRR0">
    <property type="taxonomic scope" value="Eukaryota"/>
</dbReference>
<feature type="transmembrane region" description="Helical" evidence="2">
    <location>
        <begin position="160"/>
        <end position="183"/>
    </location>
</feature>
<keyword evidence="4" id="KW-1185">Reference proteome</keyword>
<evidence type="ECO:0000313" key="4">
    <source>
        <dbReference type="Proteomes" id="UP000008672"/>
    </source>
</evidence>
<reference evidence="3" key="3">
    <citation type="submission" date="2025-09" db="UniProtKB">
        <authorList>
            <consortium name="Ensembl"/>
        </authorList>
    </citation>
    <scope>IDENTIFICATION</scope>
</reference>
<feature type="transmembrane region" description="Helical" evidence="2">
    <location>
        <begin position="21"/>
        <end position="45"/>
    </location>
</feature>
<dbReference type="Pfam" id="PF15471">
    <property type="entry name" value="TMEM171"/>
    <property type="match status" value="1"/>
</dbReference>
<evidence type="ECO:0000256" key="2">
    <source>
        <dbReference type="SAM" id="Phobius"/>
    </source>
</evidence>
<protein>
    <submittedName>
        <fullName evidence="3">Transmembrane protein 171</fullName>
    </submittedName>
</protein>
<dbReference type="EMBL" id="AFYH01096233">
    <property type="status" value="NOT_ANNOTATED_CDS"/>
    <property type="molecule type" value="Genomic_DNA"/>
</dbReference>
<dbReference type="InParanoid" id="H3ALX4"/>
<evidence type="ECO:0000313" key="3">
    <source>
        <dbReference type="Ensembl" id="ENSLACP00000010645.1"/>
    </source>
</evidence>
<feature type="compositionally biased region" description="Pro residues" evidence="1">
    <location>
        <begin position="224"/>
        <end position="236"/>
    </location>
</feature>
<dbReference type="OMA" id="WHTIQLN"/>
<feature type="compositionally biased region" description="Polar residues" evidence="1">
    <location>
        <begin position="238"/>
        <end position="261"/>
    </location>
</feature>
<keyword evidence="2" id="KW-1133">Transmembrane helix</keyword>
<organism evidence="3 4">
    <name type="scientific">Latimeria chalumnae</name>
    <name type="common">Coelacanth</name>
    <dbReference type="NCBI Taxonomy" id="7897"/>
    <lineage>
        <taxon>Eukaryota</taxon>
        <taxon>Metazoa</taxon>
        <taxon>Chordata</taxon>
        <taxon>Craniata</taxon>
        <taxon>Vertebrata</taxon>
        <taxon>Euteleostomi</taxon>
        <taxon>Coelacanthiformes</taxon>
        <taxon>Coelacanthidae</taxon>
        <taxon>Latimeria</taxon>
    </lineage>
</organism>
<dbReference type="PANTHER" id="PTHR31617">
    <property type="entry name" value="TRANSMEMBRANE PROTEIN 171"/>
    <property type="match status" value="1"/>
</dbReference>
<feature type="transmembrane region" description="Helical" evidence="2">
    <location>
        <begin position="57"/>
        <end position="79"/>
    </location>
</feature>
<dbReference type="STRING" id="7897.ENSLACP00000010645"/>
<gene>
    <name evidence="3" type="primary">TMEM171</name>
</gene>
<evidence type="ECO:0000256" key="1">
    <source>
        <dbReference type="SAM" id="MobiDB-lite"/>
    </source>
</evidence>
<dbReference type="Ensembl" id="ENSLACT00000010724.1">
    <property type="protein sequence ID" value="ENSLACP00000010645.1"/>
    <property type="gene ID" value="ENSLACG00000009377.1"/>
</dbReference>
<proteinExistence type="predicted"/>
<dbReference type="InterPro" id="IPR029173">
    <property type="entry name" value="TMEM171"/>
</dbReference>
<keyword evidence="2" id="KW-0812">Transmembrane</keyword>
<keyword evidence="2" id="KW-0472">Membrane</keyword>
<feature type="transmembrane region" description="Helical" evidence="2">
    <location>
        <begin position="109"/>
        <end position="133"/>
    </location>
</feature>
<dbReference type="HOGENOM" id="CLU_900031_0_0_1"/>
<dbReference type="Proteomes" id="UP000008672">
    <property type="component" value="Unassembled WGS sequence"/>
</dbReference>